<dbReference type="AlphaFoldDB" id="A0A2M7BAZ4"/>
<feature type="non-terminal residue" evidence="1">
    <location>
        <position position="1"/>
    </location>
</feature>
<comment type="caution">
    <text evidence="1">The sequence shown here is derived from an EMBL/GenBank/DDBJ whole genome shotgun (WGS) entry which is preliminary data.</text>
</comment>
<dbReference type="EMBL" id="PEVD01000060">
    <property type="protein sequence ID" value="PIV00276.1"/>
    <property type="molecule type" value="Genomic_DNA"/>
</dbReference>
<name>A0A2M7BAZ4_9BACT</name>
<evidence type="ECO:0000313" key="2">
    <source>
        <dbReference type="Proteomes" id="UP000230399"/>
    </source>
</evidence>
<reference evidence="2" key="1">
    <citation type="submission" date="2017-09" db="EMBL/GenBank/DDBJ databases">
        <title>Depth-based differentiation of microbial function through sediment-hosted aquifers and enrichment of novel symbionts in the deep terrestrial subsurface.</title>
        <authorList>
            <person name="Probst A.J."/>
            <person name="Ladd B."/>
            <person name="Jarett J.K."/>
            <person name="Geller-Mcgrath D.E."/>
            <person name="Sieber C.M.K."/>
            <person name="Emerson J.B."/>
            <person name="Anantharaman K."/>
            <person name="Thomas B.C."/>
            <person name="Malmstrom R."/>
            <person name="Stieglmeier M."/>
            <person name="Klingl A."/>
            <person name="Woyke T."/>
            <person name="Ryan C.M."/>
            <person name="Banfield J.F."/>
        </authorList>
    </citation>
    <scope>NUCLEOTIDE SEQUENCE [LARGE SCALE GENOMIC DNA]</scope>
</reference>
<dbReference type="Proteomes" id="UP000230399">
    <property type="component" value="Unassembled WGS sequence"/>
</dbReference>
<accession>A0A2M7BAZ4</accession>
<gene>
    <name evidence="1" type="ORF">COS55_03960</name>
</gene>
<evidence type="ECO:0000313" key="1">
    <source>
        <dbReference type="EMBL" id="PIV00276.1"/>
    </source>
</evidence>
<sequence>IIGHRSPKIFKDIKNYTETKYFIDDYVTIEEELKSFYNGPTENVKYTKIEIKAPSKFLTDDLWISSRAPLKTYYSSFVAQHTFF</sequence>
<protein>
    <submittedName>
        <fullName evidence="1">Uncharacterized protein</fullName>
    </submittedName>
</protein>
<organism evidence="1 2">
    <name type="scientific">Candidatus Shapirobacteria bacterium CG03_land_8_20_14_0_80_40_19</name>
    <dbReference type="NCBI Taxonomy" id="1974880"/>
    <lineage>
        <taxon>Bacteria</taxon>
        <taxon>Candidatus Shapironibacteriota</taxon>
    </lineage>
</organism>
<feature type="non-terminal residue" evidence="1">
    <location>
        <position position="84"/>
    </location>
</feature>
<proteinExistence type="predicted"/>